<organism evidence="8 9">
    <name type="scientific">Miscanthus lutarioriparius</name>
    <dbReference type="NCBI Taxonomy" id="422564"/>
    <lineage>
        <taxon>Eukaryota</taxon>
        <taxon>Viridiplantae</taxon>
        <taxon>Streptophyta</taxon>
        <taxon>Embryophyta</taxon>
        <taxon>Tracheophyta</taxon>
        <taxon>Spermatophyta</taxon>
        <taxon>Magnoliopsida</taxon>
        <taxon>Liliopsida</taxon>
        <taxon>Poales</taxon>
        <taxon>Poaceae</taxon>
        <taxon>PACMAD clade</taxon>
        <taxon>Panicoideae</taxon>
        <taxon>Andropogonodae</taxon>
        <taxon>Andropogoneae</taxon>
        <taxon>Saccharinae</taxon>
        <taxon>Miscanthus</taxon>
    </lineage>
</organism>
<dbReference type="Pfam" id="PF26575">
    <property type="entry name" value="HHO5_N"/>
    <property type="match status" value="1"/>
</dbReference>
<keyword evidence="2" id="KW-0805">Transcription regulation</keyword>
<dbReference type="GO" id="GO:0005634">
    <property type="term" value="C:nucleus"/>
    <property type="evidence" value="ECO:0007669"/>
    <property type="project" value="UniProtKB-SubCell"/>
</dbReference>
<dbReference type="Gene3D" id="1.10.10.60">
    <property type="entry name" value="Homeodomain-like"/>
    <property type="match status" value="1"/>
</dbReference>
<proteinExistence type="predicted"/>
<dbReference type="SUPFAM" id="SSF46689">
    <property type="entry name" value="Homeodomain-like"/>
    <property type="match status" value="1"/>
</dbReference>
<feature type="compositionally biased region" description="Basic residues" evidence="6">
    <location>
        <begin position="339"/>
        <end position="348"/>
    </location>
</feature>
<gene>
    <name evidence="8" type="ORF">NCGR_LOCUS53848</name>
</gene>
<evidence type="ECO:0000313" key="8">
    <source>
        <dbReference type="EMBL" id="CAD6270556.1"/>
    </source>
</evidence>
<dbReference type="PANTHER" id="PTHR31003">
    <property type="entry name" value="MYB FAMILY TRANSCRIPTION FACTOR"/>
    <property type="match status" value="1"/>
</dbReference>
<evidence type="ECO:0000259" key="7">
    <source>
        <dbReference type="PROSITE" id="PS51294"/>
    </source>
</evidence>
<sequence>MEMDPPPPLHADRRRRCLEYLLALEEERRKILVFQRELPLCLDLVTQTIEGMRSHMDSVVGGSEETVSDHGGPVLVEFMPLKPTLSSSSSEDDDKDHDSSHHQRAAGTADDGVDADKSDEAAPGDPETAAARASSGRRRLPQPETKKAMPDWPQSVQLWSNQQQQQPSPPQPHQDELLLPCRPVALSACRKPGGAFQPFEKDKNKKEKPKQRTEMPLPASSSATAAASSAVVGDSCDRAGGATDNDTAGNTNKASSKGGGKDKEAQSASQAPGRKPRRCWAPELHRRFLQALQQLGGSHAATPKQIRELMKVDGLTNDEVKSHLQASELDGGRGPEQRHQRHAAGRTAVRRGGRHLGATAGVSCRGGCCRRCCGGGGSGTAAAGARPTWRRVRNDDDNRQLGVRSGGDDGVDARIATAASAEAVE</sequence>
<evidence type="ECO:0000256" key="5">
    <source>
        <dbReference type="ARBA" id="ARBA00023242"/>
    </source>
</evidence>
<keyword evidence="9" id="KW-1185">Reference proteome</keyword>
<feature type="region of interest" description="Disordered" evidence="6">
    <location>
        <begin position="327"/>
        <end position="348"/>
    </location>
</feature>
<dbReference type="GO" id="GO:0003700">
    <property type="term" value="F:DNA-binding transcription factor activity"/>
    <property type="evidence" value="ECO:0007669"/>
    <property type="project" value="InterPro"/>
</dbReference>
<accession>A0A811RJH2</accession>
<dbReference type="GO" id="GO:0003677">
    <property type="term" value="F:DNA binding"/>
    <property type="evidence" value="ECO:0007669"/>
    <property type="project" value="UniProtKB-KW"/>
</dbReference>
<keyword evidence="5" id="KW-0539">Nucleus</keyword>
<dbReference type="AlphaFoldDB" id="A0A811RJH2"/>
<keyword evidence="4" id="KW-0804">Transcription</keyword>
<dbReference type="EMBL" id="CAJGYO010000015">
    <property type="protein sequence ID" value="CAD6270556.1"/>
    <property type="molecule type" value="Genomic_DNA"/>
</dbReference>
<dbReference type="PANTHER" id="PTHR31003:SF16">
    <property type="entry name" value="TRANSCRIPTION FACTOR HHO2"/>
    <property type="match status" value="1"/>
</dbReference>
<keyword evidence="3" id="KW-0238">DNA-binding</keyword>
<feature type="region of interest" description="Disordered" evidence="6">
    <location>
        <begin position="83"/>
        <end position="151"/>
    </location>
</feature>
<evidence type="ECO:0000256" key="1">
    <source>
        <dbReference type="ARBA" id="ARBA00004123"/>
    </source>
</evidence>
<dbReference type="InterPro" id="IPR044787">
    <property type="entry name" value="HHO5-like"/>
</dbReference>
<protein>
    <recommendedName>
        <fullName evidence="7">HTH myb-type domain-containing protein</fullName>
    </recommendedName>
</protein>
<name>A0A811RJH2_9POAL</name>
<dbReference type="OrthoDB" id="1908613at2759"/>
<dbReference type="NCBIfam" id="TIGR01557">
    <property type="entry name" value="myb_SHAQKYF"/>
    <property type="match status" value="1"/>
</dbReference>
<reference evidence="8" key="1">
    <citation type="submission" date="2020-10" db="EMBL/GenBank/DDBJ databases">
        <authorList>
            <person name="Han B."/>
            <person name="Lu T."/>
            <person name="Zhao Q."/>
            <person name="Huang X."/>
            <person name="Zhao Y."/>
        </authorList>
    </citation>
    <scope>NUCLEOTIDE SEQUENCE</scope>
</reference>
<feature type="region of interest" description="Disordered" evidence="6">
    <location>
        <begin position="378"/>
        <end position="411"/>
    </location>
</feature>
<evidence type="ECO:0000256" key="6">
    <source>
        <dbReference type="SAM" id="MobiDB-lite"/>
    </source>
</evidence>
<dbReference type="InterPro" id="IPR009057">
    <property type="entry name" value="Homeodomain-like_sf"/>
</dbReference>
<dbReference type="Proteomes" id="UP000604825">
    <property type="component" value="Unassembled WGS sequence"/>
</dbReference>
<evidence type="ECO:0000256" key="2">
    <source>
        <dbReference type="ARBA" id="ARBA00023015"/>
    </source>
</evidence>
<dbReference type="InterPro" id="IPR058673">
    <property type="entry name" value="HHO5-like_N"/>
</dbReference>
<evidence type="ECO:0000313" key="9">
    <source>
        <dbReference type="Proteomes" id="UP000604825"/>
    </source>
</evidence>
<feature type="compositionally biased region" description="Basic and acidic residues" evidence="6">
    <location>
        <begin position="199"/>
        <end position="213"/>
    </location>
</feature>
<dbReference type="PROSITE" id="PS51294">
    <property type="entry name" value="HTH_MYB"/>
    <property type="match status" value="1"/>
</dbReference>
<feature type="compositionally biased region" description="Polar residues" evidence="6">
    <location>
        <begin position="244"/>
        <end position="255"/>
    </location>
</feature>
<feature type="region of interest" description="Disordered" evidence="6">
    <location>
        <begin position="192"/>
        <end position="277"/>
    </location>
</feature>
<comment type="caution">
    <text evidence="8">The sequence shown here is derived from an EMBL/GenBank/DDBJ whole genome shotgun (WGS) entry which is preliminary data.</text>
</comment>
<evidence type="ECO:0000256" key="4">
    <source>
        <dbReference type="ARBA" id="ARBA00023163"/>
    </source>
</evidence>
<feature type="compositionally biased region" description="Low complexity" evidence="6">
    <location>
        <begin position="219"/>
        <end position="230"/>
    </location>
</feature>
<dbReference type="InterPro" id="IPR006447">
    <property type="entry name" value="Myb_dom_plants"/>
</dbReference>
<feature type="domain" description="HTH myb-type" evidence="7">
    <location>
        <begin position="274"/>
        <end position="325"/>
    </location>
</feature>
<comment type="subcellular location">
    <subcellularLocation>
        <location evidence="1">Nucleus</location>
    </subcellularLocation>
</comment>
<dbReference type="InterPro" id="IPR017930">
    <property type="entry name" value="Myb_dom"/>
</dbReference>
<evidence type="ECO:0000256" key="3">
    <source>
        <dbReference type="ARBA" id="ARBA00023125"/>
    </source>
</evidence>